<dbReference type="InterPro" id="IPR058525">
    <property type="entry name" value="DUF8212"/>
</dbReference>
<protein>
    <recommendedName>
        <fullName evidence="6">Heterokaryon incompatibility domain-containing protein</fullName>
    </recommendedName>
</protein>
<feature type="domain" description="Heterokaryon incompatibility" evidence="2">
    <location>
        <begin position="21"/>
        <end position="117"/>
    </location>
</feature>
<sequence length="589" mass="67096">MRLINTTSHELETFFSSPPSYAILSHTWVDGQEVTYQDMLLLSSPSSSNQKTATEHVSSRSGYKKIIKTCDLAKSRGLTYAWVDTCCIDKTSSAELTESINSMFAWYRGANVCIAFLPDYVPVCLGKESSIAEDFRRCKWFSRGWTLQELLAPRDMDFYAGEEWNMLGSRSELARAISGVTRIPVDLLLGRWTVDKCSVAMRMSWASSRQTTRLEDWAYSLLGIFGVNMPLIYGEGMQAFRRLQEEITRRNNDLTIFAWDHPHPHPHQNQHQSPPSRKDSEFKDVFAPTPYFFSQSGKIVPFYDVDEEFVVTNKGVRMSGVAPLRLVRVRKLDYPERYALVLGHRLVQESNMTGIFLRKIAPGLYARDGGLGPFGLAPGNETQLAMIETQGFYMTAHPAEKVRHLSTSHRKGALHVPRSDGRCKIVDVVPEKLWDATDRVFLRPNPYAWSRYDMVLALMLDVKLDNQAERVRMVVILDYRQAEEGPCCHALTAKEHPQEEAIVHQQTNKDGWLSWRDLLVRSPGIKNFTSEVRVNNSIGTYVVKFSTTKKIVDGMPSVEVYSFQWDIDATYLGTWRTEGRLDTPPTFAL</sequence>
<dbReference type="AlphaFoldDB" id="A0AAD5RMT9"/>
<proteinExistence type="predicted"/>
<evidence type="ECO:0000313" key="4">
    <source>
        <dbReference type="EMBL" id="KAJ2894663.1"/>
    </source>
</evidence>
<keyword evidence="5" id="KW-1185">Reference proteome</keyword>
<feature type="domain" description="DUF8212" evidence="3">
    <location>
        <begin position="238"/>
        <end position="300"/>
    </location>
</feature>
<reference evidence="4" key="1">
    <citation type="submission" date="2022-07" db="EMBL/GenBank/DDBJ databases">
        <title>Draft genome sequence of Zalerion maritima ATCC 34329, a (micro)plastics degrading marine fungus.</title>
        <authorList>
            <person name="Paco A."/>
            <person name="Goncalves M.F.M."/>
            <person name="Rocha-Santos T.A.P."/>
            <person name="Alves A."/>
        </authorList>
    </citation>
    <scope>NUCLEOTIDE SEQUENCE</scope>
    <source>
        <strain evidence="4">ATCC 34329</strain>
    </source>
</reference>
<evidence type="ECO:0000313" key="5">
    <source>
        <dbReference type="Proteomes" id="UP001201980"/>
    </source>
</evidence>
<feature type="region of interest" description="Disordered" evidence="1">
    <location>
        <begin position="260"/>
        <end position="280"/>
    </location>
</feature>
<evidence type="ECO:0000259" key="2">
    <source>
        <dbReference type="Pfam" id="PF06985"/>
    </source>
</evidence>
<dbReference type="InterPro" id="IPR010730">
    <property type="entry name" value="HET"/>
</dbReference>
<dbReference type="Pfam" id="PF06985">
    <property type="entry name" value="HET"/>
    <property type="match status" value="1"/>
</dbReference>
<name>A0AAD5RMT9_9PEZI</name>
<accession>A0AAD5RMT9</accession>
<dbReference type="Proteomes" id="UP001201980">
    <property type="component" value="Unassembled WGS sequence"/>
</dbReference>
<dbReference type="Pfam" id="PF26640">
    <property type="entry name" value="DUF8212"/>
    <property type="match status" value="1"/>
</dbReference>
<comment type="caution">
    <text evidence="4">The sequence shown here is derived from an EMBL/GenBank/DDBJ whole genome shotgun (WGS) entry which is preliminary data.</text>
</comment>
<dbReference type="PANTHER" id="PTHR10622:SF12">
    <property type="entry name" value="HET DOMAIN-CONTAINING PROTEIN"/>
    <property type="match status" value="1"/>
</dbReference>
<gene>
    <name evidence="4" type="ORF">MKZ38_007321</name>
</gene>
<evidence type="ECO:0000259" key="3">
    <source>
        <dbReference type="Pfam" id="PF26640"/>
    </source>
</evidence>
<organism evidence="4 5">
    <name type="scientific">Zalerion maritima</name>
    <dbReference type="NCBI Taxonomy" id="339359"/>
    <lineage>
        <taxon>Eukaryota</taxon>
        <taxon>Fungi</taxon>
        <taxon>Dikarya</taxon>
        <taxon>Ascomycota</taxon>
        <taxon>Pezizomycotina</taxon>
        <taxon>Sordariomycetes</taxon>
        <taxon>Lulworthiomycetidae</taxon>
        <taxon>Lulworthiales</taxon>
        <taxon>Lulworthiaceae</taxon>
        <taxon>Zalerion</taxon>
    </lineage>
</organism>
<dbReference type="PANTHER" id="PTHR10622">
    <property type="entry name" value="HET DOMAIN-CONTAINING PROTEIN"/>
    <property type="match status" value="1"/>
</dbReference>
<evidence type="ECO:0000256" key="1">
    <source>
        <dbReference type="SAM" id="MobiDB-lite"/>
    </source>
</evidence>
<evidence type="ECO:0008006" key="6">
    <source>
        <dbReference type="Google" id="ProtNLM"/>
    </source>
</evidence>
<dbReference type="EMBL" id="JAKWBI020000469">
    <property type="protein sequence ID" value="KAJ2894663.1"/>
    <property type="molecule type" value="Genomic_DNA"/>
</dbReference>